<dbReference type="EMBL" id="BPLQ01015311">
    <property type="protein sequence ID" value="GIY87187.1"/>
    <property type="molecule type" value="Genomic_DNA"/>
</dbReference>
<sequence length="133" mass="15031">MVNFPICNTVPTLVSHIYETIPNVVACNTSSLHLVHCYHPTKRPFPKHVLLCAIERVSNGGRISLVTIMDYITSLCIHSFRLRKTVEPKKPLSLGLLAKFIETGRVASVLEHQMHRRNWLTRSVYLVGGGVER</sequence>
<evidence type="ECO:0000313" key="2">
    <source>
        <dbReference type="Proteomes" id="UP001054837"/>
    </source>
</evidence>
<name>A0AAV4WWB0_9ARAC</name>
<evidence type="ECO:0000313" key="1">
    <source>
        <dbReference type="EMBL" id="GIY87187.1"/>
    </source>
</evidence>
<keyword evidence="2" id="KW-1185">Reference proteome</keyword>
<dbReference type="AlphaFoldDB" id="A0AAV4WWB0"/>
<dbReference type="Proteomes" id="UP001054837">
    <property type="component" value="Unassembled WGS sequence"/>
</dbReference>
<gene>
    <name evidence="1" type="ORF">CDAR_68721</name>
</gene>
<protein>
    <submittedName>
        <fullName evidence="1">Uncharacterized protein</fullName>
    </submittedName>
</protein>
<proteinExistence type="predicted"/>
<comment type="caution">
    <text evidence="1">The sequence shown here is derived from an EMBL/GenBank/DDBJ whole genome shotgun (WGS) entry which is preliminary data.</text>
</comment>
<reference evidence="1 2" key="1">
    <citation type="submission" date="2021-06" db="EMBL/GenBank/DDBJ databases">
        <title>Caerostris darwini draft genome.</title>
        <authorList>
            <person name="Kono N."/>
            <person name="Arakawa K."/>
        </authorList>
    </citation>
    <scope>NUCLEOTIDE SEQUENCE [LARGE SCALE GENOMIC DNA]</scope>
</reference>
<accession>A0AAV4WWB0</accession>
<organism evidence="1 2">
    <name type="scientific">Caerostris darwini</name>
    <dbReference type="NCBI Taxonomy" id="1538125"/>
    <lineage>
        <taxon>Eukaryota</taxon>
        <taxon>Metazoa</taxon>
        <taxon>Ecdysozoa</taxon>
        <taxon>Arthropoda</taxon>
        <taxon>Chelicerata</taxon>
        <taxon>Arachnida</taxon>
        <taxon>Araneae</taxon>
        <taxon>Araneomorphae</taxon>
        <taxon>Entelegynae</taxon>
        <taxon>Araneoidea</taxon>
        <taxon>Araneidae</taxon>
        <taxon>Caerostris</taxon>
    </lineage>
</organism>